<feature type="compositionally biased region" description="Basic and acidic residues" evidence="1">
    <location>
        <begin position="70"/>
        <end position="79"/>
    </location>
</feature>
<keyword evidence="3" id="KW-1185">Reference proteome</keyword>
<name>A0A834IQK8_RHYFE</name>
<dbReference type="Proteomes" id="UP000625711">
    <property type="component" value="Unassembled WGS sequence"/>
</dbReference>
<accession>A0A834IQK8</accession>
<organism evidence="2 3">
    <name type="scientific">Rhynchophorus ferrugineus</name>
    <name type="common">Red palm weevil</name>
    <name type="synonym">Curculio ferrugineus</name>
    <dbReference type="NCBI Taxonomy" id="354439"/>
    <lineage>
        <taxon>Eukaryota</taxon>
        <taxon>Metazoa</taxon>
        <taxon>Ecdysozoa</taxon>
        <taxon>Arthropoda</taxon>
        <taxon>Hexapoda</taxon>
        <taxon>Insecta</taxon>
        <taxon>Pterygota</taxon>
        <taxon>Neoptera</taxon>
        <taxon>Endopterygota</taxon>
        <taxon>Coleoptera</taxon>
        <taxon>Polyphaga</taxon>
        <taxon>Cucujiformia</taxon>
        <taxon>Curculionidae</taxon>
        <taxon>Dryophthorinae</taxon>
        <taxon>Rhynchophorus</taxon>
    </lineage>
</organism>
<proteinExistence type="predicted"/>
<gene>
    <name evidence="2" type="ORF">GWI33_004064</name>
</gene>
<dbReference type="EMBL" id="JAACXV010000214">
    <property type="protein sequence ID" value="KAF7281903.1"/>
    <property type="molecule type" value="Genomic_DNA"/>
</dbReference>
<dbReference type="AlphaFoldDB" id="A0A834IQK8"/>
<evidence type="ECO:0000256" key="1">
    <source>
        <dbReference type="SAM" id="MobiDB-lite"/>
    </source>
</evidence>
<sequence length="90" mass="10120">MKSNVRRPASRAAALRIGNLPYELLPNPSVSQSAPSPCGLRRLKVSVLVVRPGHFLSPFDFSPPLPPPPPEERNQDEKSYPKYFTFFMLI</sequence>
<comment type="caution">
    <text evidence="2">The sequence shown here is derived from an EMBL/GenBank/DDBJ whole genome shotgun (WGS) entry which is preliminary data.</text>
</comment>
<protein>
    <submittedName>
        <fullName evidence="2">Uncharacterized protein</fullName>
    </submittedName>
</protein>
<evidence type="ECO:0000313" key="3">
    <source>
        <dbReference type="Proteomes" id="UP000625711"/>
    </source>
</evidence>
<evidence type="ECO:0000313" key="2">
    <source>
        <dbReference type="EMBL" id="KAF7281903.1"/>
    </source>
</evidence>
<reference evidence="2" key="1">
    <citation type="submission" date="2020-08" db="EMBL/GenBank/DDBJ databases">
        <title>Genome sequencing and assembly of the red palm weevil Rhynchophorus ferrugineus.</title>
        <authorList>
            <person name="Dias G.B."/>
            <person name="Bergman C.M."/>
            <person name="Manee M."/>
        </authorList>
    </citation>
    <scope>NUCLEOTIDE SEQUENCE</scope>
    <source>
        <strain evidence="2">AA-2017</strain>
        <tissue evidence="2">Whole larva</tissue>
    </source>
</reference>
<feature type="region of interest" description="Disordered" evidence="1">
    <location>
        <begin position="58"/>
        <end position="79"/>
    </location>
</feature>